<organism evidence="1">
    <name type="scientific">Fundidesulfovibrio putealis</name>
    <dbReference type="NCBI Taxonomy" id="270496"/>
    <lineage>
        <taxon>Bacteria</taxon>
        <taxon>Pseudomonadati</taxon>
        <taxon>Thermodesulfobacteriota</taxon>
        <taxon>Desulfovibrionia</taxon>
        <taxon>Desulfovibrionales</taxon>
        <taxon>Desulfovibrionaceae</taxon>
        <taxon>Fundidesulfovibrio</taxon>
    </lineage>
</organism>
<proteinExistence type="predicted"/>
<dbReference type="Gene3D" id="2.170.120.30">
    <property type="match status" value="2"/>
</dbReference>
<dbReference type="PANTHER" id="PTHR37804:SF1">
    <property type="entry name" value="CDAA REGULATORY PROTEIN CDAR"/>
    <property type="match status" value="1"/>
</dbReference>
<accession>A0A7C4AGI6</accession>
<dbReference type="EMBL" id="DSRP01000315">
    <property type="protein sequence ID" value="HGG92205.1"/>
    <property type="molecule type" value="Genomic_DNA"/>
</dbReference>
<dbReference type="InterPro" id="IPR053154">
    <property type="entry name" value="c-di-AMP_regulator"/>
</dbReference>
<dbReference type="InterPro" id="IPR012505">
    <property type="entry name" value="YbbR"/>
</dbReference>
<evidence type="ECO:0000313" key="1">
    <source>
        <dbReference type="EMBL" id="HGG92205.1"/>
    </source>
</evidence>
<evidence type="ECO:0008006" key="2">
    <source>
        <dbReference type="Google" id="ProtNLM"/>
    </source>
</evidence>
<reference evidence="1" key="1">
    <citation type="journal article" date="2020" name="mSystems">
        <title>Genome- and Community-Level Interaction Insights into Carbon Utilization and Element Cycling Functions of Hydrothermarchaeota in Hydrothermal Sediment.</title>
        <authorList>
            <person name="Zhou Z."/>
            <person name="Liu Y."/>
            <person name="Xu W."/>
            <person name="Pan J."/>
            <person name="Luo Z.H."/>
            <person name="Li M."/>
        </authorList>
    </citation>
    <scope>NUCLEOTIDE SEQUENCE [LARGE SCALE GENOMIC DNA]</scope>
    <source>
        <strain evidence="1">SpSt-413</strain>
    </source>
</reference>
<sequence>MGGQAMTNRWYAKLLALFLAVLSWYLVSGRERVDTWVRVRIETAGLADGLVLRGAPREHLDVLVRGPRGLVRKLDPSDLVFTLDARKLSPGQNTVVIEPHSVPLSNVFEVVEIRPSKLEVTVERRTSKPLPVRLRVRDQLARDYRFSATLEPPVVTVTGPESLLKDLNEVVAELQDPPMEAKGSFDAVVSPLLPDQVESAPRTLKASVKYQLNMREAALDTPVRLLYHGKGAASVAPDSVLIKFRAPAMLLREGAWRGLVDAYVEVAETLPPGRHDVPYRVTLPQGCELIQARPETVSVIIK</sequence>
<dbReference type="PANTHER" id="PTHR37804">
    <property type="entry name" value="CDAA REGULATORY PROTEIN CDAR"/>
    <property type="match status" value="1"/>
</dbReference>
<dbReference type="Pfam" id="PF07949">
    <property type="entry name" value="YbbR"/>
    <property type="match status" value="2"/>
</dbReference>
<protein>
    <recommendedName>
        <fullName evidence="2">YbbR-like domain-containing protein</fullName>
    </recommendedName>
</protein>
<comment type="caution">
    <text evidence="1">The sequence shown here is derived from an EMBL/GenBank/DDBJ whole genome shotgun (WGS) entry which is preliminary data.</text>
</comment>
<name>A0A7C4AGI6_9BACT</name>
<dbReference type="AlphaFoldDB" id="A0A7C4AGI6"/>
<gene>
    <name evidence="1" type="ORF">ENR59_04555</name>
</gene>
<dbReference type="Gene3D" id="2.170.120.40">
    <property type="entry name" value="YbbR-like domain"/>
    <property type="match status" value="1"/>
</dbReference>